<sequence>MQVADAVVTVFDEGTPVAEPVNPTTRTIVASASGWIENFGAGGTVQCNFISEVAGECFDAASTAFGTPTPVVIPIASYTTPFPSVLSASTVPMQTSSLDPQIISPTPTSASSDTSESSRKSSVGAIVGSSIAGLLVLCVLLILFLWLRRHRVLDCEKASVPGQYSRNNFQDMGDLSLLPNLAPPISDRASWASSTRDSLTETTTENSTQLQLQWKVKIAREELHSLQHASINALHDDNSHGKATSRLQDRMIDILERLKRLEEEQRSINEPPPNYVG</sequence>
<feature type="transmembrane region" description="Helical" evidence="2">
    <location>
        <begin position="123"/>
        <end position="147"/>
    </location>
</feature>
<evidence type="ECO:0000313" key="3">
    <source>
        <dbReference type="EMBL" id="KAE9393659.1"/>
    </source>
</evidence>
<evidence type="ECO:0000313" key="4">
    <source>
        <dbReference type="Proteomes" id="UP000799118"/>
    </source>
</evidence>
<organism evidence="3 4">
    <name type="scientific">Gymnopus androsaceus JB14</name>
    <dbReference type="NCBI Taxonomy" id="1447944"/>
    <lineage>
        <taxon>Eukaryota</taxon>
        <taxon>Fungi</taxon>
        <taxon>Dikarya</taxon>
        <taxon>Basidiomycota</taxon>
        <taxon>Agaricomycotina</taxon>
        <taxon>Agaricomycetes</taxon>
        <taxon>Agaricomycetidae</taxon>
        <taxon>Agaricales</taxon>
        <taxon>Marasmiineae</taxon>
        <taxon>Omphalotaceae</taxon>
        <taxon>Gymnopus</taxon>
    </lineage>
</organism>
<dbReference type="Proteomes" id="UP000799118">
    <property type="component" value="Unassembled WGS sequence"/>
</dbReference>
<accession>A0A6A4H5Z9</accession>
<feature type="compositionally biased region" description="Low complexity" evidence="1">
    <location>
        <begin position="104"/>
        <end position="115"/>
    </location>
</feature>
<proteinExistence type="predicted"/>
<keyword evidence="2" id="KW-0812">Transmembrane</keyword>
<dbReference type="AlphaFoldDB" id="A0A6A4H5Z9"/>
<gene>
    <name evidence="3" type="ORF">BT96DRAFT_214702</name>
</gene>
<reference evidence="3" key="1">
    <citation type="journal article" date="2019" name="Environ. Microbiol.">
        <title>Fungal ecological strategies reflected in gene transcription - a case study of two litter decomposers.</title>
        <authorList>
            <person name="Barbi F."/>
            <person name="Kohler A."/>
            <person name="Barry K."/>
            <person name="Baskaran P."/>
            <person name="Daum C."/>
            <person name="Fauchery L."/>
            <person name="Ihrmark K."/>
            <person name="Kuo A."/>
            <person name="LaButti K."/>
            <person name="Lipzen A."/>
            <person name="Morin E."/>
            <person name="Grigoriev I.V."/>
            <person name="Henrissat B."/>
            <person name="Lindahl B."/>
            <person name="Martin F."/>
        </authorList>
    </citation>
    <scope>NUCLEOTIDE SEQUENCE</scope>
    <source>
        <strain evidence="3">JB14</strain>
    </source>
</reference>
<keyword evidence="4" id="KW-1185">Reference proteome</keyword>
<dbReference type="OrthoDB" id="2962003at2759"/>
<keyword evidence="2" id="KW-1133">Transmembrane helix</keyword>
<evidence type="ECO:0000256" key="2">
    <source>
        <dbReference type="SAM" id="Phobius"/>
    </source>
</evidence>
<keyword evidence="2" id="KW-0472">Membrane</keyword>
<dbReference type="EMBL" id="ML769567">
    <property type="protein sequence ID" value="KAE9393659.1"/>
    <property type="molecule type" value="Genomic_DNA"/>
</dbReference>
<name>A0A6A4H5Z9_9AGAR</name>
<feature type="region of interest" description="Disordered" evidence="1">
    <location>
        <begin position="97"/>
        <end position="118"/>
    </location>
</feature>
<evidence type="ECO:0008006" key="5">
    <source>
        <dbReference type="Google" id="ProtNLM"/>
    </source>
</evidence>
<evidence type="ECO:0000256" key="1">
    <source>
        <dbReference type="SAM" id="MobiDB-lite"/>
    </source>
</evidence>
<protein>
    <recommendedName>
        <fullName evidence="5">Mid2 domain-containing protein</fullName>
    </recommendedName>
</protein>